<dbReference type="EMBL" id="LCMV01000018">
    <property type="protein sequence ID" value="KKU43716.1"/>
    <property type="molecule type" value="Genomic_DNA"/>
</dbReference>
<reference evidence="2 3" key="1">
    <citation type="journal article" date="2015" name="Nature">
        <title>rRNA introns, odd ribosomes, and small enigmatic genomes across a large radiation of phyla.</title>
        <authorList>
            <person name="Brown C.T."/>
            <person name="Hug L.A."/>
            <person name="Thomas B.C."/>
            <person name="Sharon I."/>
            <person name="Castelle C.J."/>
            <person name="Singh A."/>
            <person name="Wilkins M.J."/>
            <person name="Williams K.H."/>
            <person name="Banfield J.F."/>
        </authorList>
    </citation>
    <scope>NUCLEOTIDE SEQUENCE [LARGE SCALE GENOMIC DNA]</scope>
</reference>
<evidence type="ECO:0000313" key="3">
    <source>
        <dbReference type="Proteomes" id="UP000034487"/>
    </source>
</evidence>
<feature type="compositionally biased region" description="Polar residues" evidence="1">
    <location>
        <begin position="40"/>
        <end position="58"/>
    </location>
</feature>
<dbReference type="Proteomes" id="UP000034487">
    <property type="component" value="Unassembled WGS sequence"/>
</dbReference>
<feature type="compositionally biased region" description="Low complexity" evidence="1">
    <location>
        <begin position="18"/>
        <end position="32"/>
    </location>
</feature>
<protein>
    <submittedName>
        <fullName evidence="2">Uncharacterized protein</fullName>
    </submittedName>
</protein>
<accession>A0A0G1QFE3</accession>
<feature type="region of interest" description="Disordered" evidence="1">
    <location>
        <begin position="15"/>
        <end position="69"/>
    </location>
</feature>
<evidence type="ECO:0000313" key="2">
    <source>
        <dbReference type="EMBL" id="KKU43716.1"/>
    </source>
</evidence>
<evidence type="ECO:0000256" key="1">
    <source>
        <dbReference type="SAM" id="MobiDB-lite"/>
    </source>
</evidence>
<dbReference type="AlphaFoldDB" id="A0A0G1QFE3"/>
<sequence length="69" mass="7097">MPDNNAERSVIADVLSNAPAGTQATAQSASQPSHHHAGQTSGPTHNDATAGTKQSDGSISYEKIHSDDK</sequence>
<name>A0A0G1QFE3_9BACT</name>
<proteinExistence type="predicted"/>
<gene>
    <name evidence="2" type="ORF">UX60_C0018G0008</name>
</gene>
<comment type="caution">
    <text evidence="2">The sequence shown here is derived from an EMBL/GenBank/DDBJ whole genome shotgun (WGS) entry which is preliminary data.</text>
</comment>
<organism evidence="2 3">
    <name type="scientific">Berkelbacteria bacterium GW2011_GWA2_46_7</name>
    <dbReference type="NCBI Taxonomy" id="1618335"/>
    <lineage>
        <taxon>Bacteria</taxon>
        <taxon>Candidatus Berkelbacteria</taxon>
    </lineage>
</organism>